<dbReference type="AlphaFoldDB" id="Q50051"/>
<reference evidence="1" key="1">
    <citation type="submission" date="1994-09" db="EMBL/GenBank/DDBJ databases">
        <authorList>
            <person name="Robison K."/>
        </authorList>
    </citation>
    <scope>NUCLEOTIDE SEQUENCE</scope>
</reference>
<evidence type="ECO:0000313" key="1">
    <source>
        <dbReference type="EMBL" id="AAA62966.1"/>
    </source>
</evidence>
<accession>Q50051</accession>
<name>Q50051_MYCLR</name>
<protein>
    <submittedName>
        <fullName evidence="1">U2266p</fullName>
    </submittedName>
</protein>
<sequence>MRTPDKLKEIERSVHSTTCDWGCPAGSYKVPCSPVFEGYAKDELASRCGR</sequence>
<dbReference type="EMBL" id="U15182">
    <property type="protein sequence ID" value="AAA62966.1"/>
    <property type="molecule type" value="Genomic_DNA"/>
</dbReference>
<organism evidence="1">
    <name type="scientific">Mycobacterium leprae</name>
    <dbReference type="NCBI Taxonomy" id="1769"/>
    <lineage>
        <taxon>Bacteria</taxon>
        <taxon>Bacillati</taxon>
        <taxon>Actinomycetota</taxon>
        <taxon>Actinomycetes</taxon>
        <taxon>Mycobacteriales</taxon>
        <taxon>Mycobacteriaceae</taxon>
        <taxon>Mycobacterium</taxon>
    </lineage>
</organism>
<reference evidence="1" key="2">
    <citation type="submission" date="1995-04" db="EMBL/GenBank/DDBJ databases">
        <authorList>
            <person name="Smith D.R."/>
        </authorList>
    </citation>
    <scope>NUCLEOTIDE SEQUENCE</scope>
</reference>
<proteinExistence type="predicted"/>